<keyword evidence="3" id="KW-1185">Reference proteome</keyword>
<evidence type="ECO:0000259" key="1">
    <source>
        <dbReference type="PROSITE" id="PS51704"/>
    </source>
</evidence>
<sequence length="232" mass="26694">MTTIFAHRGFHLTEPENSMAAFAAAIKMKAEGIETDVHLTKDQVPVIMHDESLKRMTGDPRYVNDLTLSQLKELHLENSSEQIPTLFEFLSYLKEVDYPGILNLEIKTDKIHYPEIEEITLKVIQQVNVDCRVIFSSFYAPTLIKLHSMGNFECAYLFKFSDREALKLLQAGVVQSLHPRYHYALRDQAFPVRAWTINRPLQMSKCFAKGLAGIFTDELELAFQIRDNKKVI</sequence>
<gene>
    <name evidence="2" type="primary">glpQ2</name>
    <name evidence="2" type="ORF">XA3_06440</name>
</gene>
<dbReference type="SUPFAM" id="SSF51695">
    <property type="entry name" value="PLC-like phosphodiesterases"/>
    <property type="match status" value="1"/>
</dbReference>
<dbReference type="PANTHER" id="PTHR46211">
    <property type="entry name" value="GLYCEROPHOSPHORYL DIESTER PHOSPHODIESTERASE"/>
    <property type="match status" value="1"/>
</dbReference>
<proteinExistence type="predicted"/>
<organism evidence="2 3">
    <name type="scientific">Xylocopilactobacillus apicola</name>
    <dbReference type="NCBI Taxonomy" id="2932184"/>
    <lineage>
        <taxon>Bacteria</taxon>
        <taxon>Bacillati</taxon>
        <taxon>Bacillota</taxon>
        <taxon>Bacilli</taxon>
        <taxon>Lactobacillales</taxon>
        <taxon>Lactobacillaceae</taxon>
        <taxon>Xylocopilactobacillus</taxon>
    </lineage>
</organism>
<protein>
    <submittedName>
        <fullName evidence="2">Glycerophosphoryl diester phosphodiesterase</fullName>
    </submittedName>
</protein>
<dbReference type="Gene3D" id="3.20.20.190">
    <property type="entry name" value="Phosphatidylinositol (PI) phosphodiesterase"/>
    <property type="match status" value="1"/>
</dbReference>
<evidence type="ECO:0000313" key="3">
    <source>
        <dbReference type="Proteomes" id="UP001321861"/>
    </source>
</evidence>
<dbReference type="Pfam" id="PF03009">
    <property type="entry name" value="GDPD"/>
    <property type="match status" value="1"/>
</dbReference>
<dbReference type="InterPro" id="IPR030395">
    <property type="entry name" value="GP_PDE_dom"/>
</dbReference>
<feature type="domain" description="GP-PDE" evidence="1">
    <location>
        <begin position="2"/>
        <end position="226"/>
    </location>
</feature>
<dbReference type="PANTHER" id="PTHR46211:SF1">
    <property type="entry name" value="GLYCEROPHOSPHODIESTER PHOSPHODIESTERASE, CYTOPLASMIC"/>
    <property type="match status" value="1"/>
</dbReference>
<name>A0AAU9DW67_9LACO</name>
<dbReference type="GO" id="GO:0006629">
    <property type="term" value="P:lipid metabolic process"/>
    <property type="evidence" value="ECO:0007669"/>
    <property type="project" value="InterPro"/>
</dbReference>
<dbReference type="AlphaFoldDB" id="A0AAU9DW67"/>
<accession>A0AAU9DW67</accession>
<dbReference type="InterPro" id="IPR017946">
    <property type="entry name" value="PLC-like_Pdiesterase_TIM-brl"/>
</dbReference>
<dbReference type="Proteomes" id="UP001321861">
    <property type="component" value="Chromosome"/>
</dbReference>
<dbReference type="EMBL" id="AP026802">
    <property type="protein sequence ID" value="BDR58203.1"/>
    <property type="molecule type" value="Genomic_DNA"/>
</dbReference>
<dbReference type="GO" id="GO:0008081">
    <property type="term" value="F:phosphoric diester hydrolase activity"/>
    <property type="evidence" value="ECO:0007669"/>
    <property type="project" value="InterPro"/>
</dbReference>
<dbReference type="PROSITE" id="PS51704">
    <property type="entry name" value="GP_PDE"/>
    <property type="match status" value="1"/>
</dbReference>
<evidence type="ECO:0000313" key="2">
    <source>
        <dbReference type="EMBL" id="BDR58203.1"/>
    </source>
</evidence>
<reference evidence="2 3" key="1">
    <citation type="journal article" date="2023" name="Microbiol. Spectr.">
        <title>Symbiosis of Carpenter Bees with Uncharacterized Lactic Acid Bacteria Showing NAD Auxotrophy.</title>
        <authorList>
            <person name="Kawasaki S."/>
            <person name="Ozawa K."/>
            <person name="Mori T."/>
            <person name="Yamamoto A."/>
            <person name="Ito M."/>
            <person name="Ohkuma M."/>
            <person name="Sakamoto M."/>
            <person name="Matsutani M."/>
        </authorList>
    </citation>
    <scope>NUCLEOTIDE SEQUENCE [LARGE SCALE GENOMIC DNA]</scope>
    <source>
        <strain evidence="2 3">XA3</strain>
    </source>
</reference>
<dbReference type="KEGG" id="xap:XA3_06440"/>
<dbReference type="RefSeq" id="WP_317636119.1">
    <property type="nucleotide sequence ID" value="NZ_AP026802.1"/>
</dbReference>